<evidence type="ECO:0000256" key="1">
    <source>
        <dbReference type="ARBA" id="ARBA00004141"/>
    </source>
</evidence>
<keyword evidence="4" id="KW-0997">Cell inner membrane</keyword>
<feature type="transmembrane region" description="Helical" evidence="10">
    <location>
        <begin position="233"/>
        <end position="254"/>
    </location>
</feature>
<evidence type="ECO:0000256" key="10">
    <source>
        <dbReference type="SAM" id="Phobius"/>
    </source>
</evidence>
<feature type="transmembrane region" description="Helical" evidence="10">
    <location>
        <begin position="168"/>
        <end position="187"/>
    </location>
</feature>
<evidence type="ECO:0000256" key="6">
    <source>
        <dbReference type="ARBA" id="ARBA00022692"/>
    </source>
</evidence>
<name>A0ABZ2ZC20_9BACT</name>
<evidence type="ECO:0000256" key="3">
    <source>
        <dbReference type="ARBA" id="ARBA00022475"/>
    </source>
</evidence>
<evidence type="ECO:0000313" key="12">
    <source>
        <dbReference type="Proteomes" id="UP001449657"/>
    </source>
</evidence>
<dbReference type="Proteomes" id="UP001449657">
    <property type="component" value="Chromosome"/>
</dbReference>
<dbReference type="RefSeq" id="WP_341842639.1">
    <property type="nucleotide sequence ID" value="NZ_CP149792.1"/>
</dbReference>
<gene>
    <name evidence="11" type="ORF">WJU22_07585</name>
</gene>
<proteinExistence type="predicted"/>
<accession>A0ABZ2ZC20</accession>
<keyword evidence="2" id="KW-0813">Transport</keyword>
<reference evidence="11 12" key="1">
    <citation type="submission" date="2024-03" db="EMBL/GenBank/DDBJ databases">
        <title>Chitinophaga caseinilytica sp. nov., a casein hydrolysing bacterium isolated from forest soil.</title>
        <authorList>
            <person name="Lee D.S."/>
            <person name="Han D.M."/>
            <person name="Baek J.H."/>
            <person name="Choi D.G."/>
            <person name="Jeon J.H."/>
            <person name="Jeon C.O."/>
        </authorList>
    </citation>
    <scope>NUCLEOTIDE SEQUENCE [LARGE SCALE GENOMIC DNA]</scope>
    <source>
        <strain evidence="11 12">KACC 19118</strain>
    </source>
</reference>
<keyword evidence="9 10" id="KW-0472">Membrane</keyword>
<evidence type="ECO:0000256" key="8">
    <source>
        <dbReference type="ARBA" id="ARBA00023032"/>
    </source>
</evidence>
<evidence type="ECO:0000256" key="7">
    <source>
        <dbReference type="ARBA" id="ARBA00022989"/>
    </source>
</evidence>
<evidence type="ECO:0000256" key="9">
    <source>
        <dbReference type="ARBA" id="ARBA00023136"/>
    </source>
</evidence>
<feature type="transmembrane region" description="Helical" evidence="10">
    <location>
        <begin position="47"/>
        <end position="67"/>
    </location>
</feature>
<dbReference type="InterPro" id="IPR059112">
    <property type="entry name" value="CysZ/EI24"/>
</dbReference>
<keyword evidence="12" id="KW-1185">Reference proteome</keyword>
<keyword evidence="7 10" id="KW-1133">Transmembrane helix</keyword>
<evidence type="ECO:0000256" key="4">
    <source>
        <dbReference type="ARBA" id="ARBA00022519"/>
    </source>
</evidence>
<organism evidence="11 12">
    <name type="scientific">Chitinophaga caseinilytica</name>
    <dbReference type="NCBI Taxonomy" id="2267521"/>
    <lineage>
        <taxon>Bacteria</taxon>
        <taxon>Pseudomonadati</taxon>
        <taxon>Bacteroidota</taxon>
        <taxon>Chitinophagia</taxon>
        <taxon>Chitinophagales</taxon>
        <taxon>Chitinophagaceae</taxon>
        <taxon>Chitinophaga</taxon>
    </lineage>
</organism>
<keyword evidence="5" id="KW-0028">Amino-acid biosynthesis</keyword>
<keyword evidence="6 10" id="KW-0812">Transmembrane</keyword>
<evidence type="ECO:0000256" key="5">
    <source>
        <dbReference type="ARBA" id="ARBA00022605"/>
    </source>
</evidence>
<keyword evidence="8" id="KW-0764">Sulfate transport</keyword>
<protein>
    <submittedName>
        <fullName evidence="11">EI24 domain-containing protein</fullName>
    </submittedName>
</protein>
<evidence type="ECO:0000256" key="2">
    <source>
        <dbReference type="ARBA" id="ARBA00022448"/>
    </source>
</evidence>
<dbReference type="InterPro" id="IPR050480">
    <property type="entry name" value="CysZ-like"/>
</dbReference>
<dbReference type="PANTHER" id="PTHR37468">
    <property type="entry name" value="SULFATE TRANSPORTER CYSZ"/>
    <property type="match status" value="1"/>
</dbReference>
<evidence type="ECO:0000313" key="11">
    <source>
        <dbReference type="EMBL" id="WZN48034.1"/>
    </source>
</evidence>
<comment type="subcellular location">
    <subcellularLocation>
        <location evidence="1">Membrane</location>
        <topology evidence="1">Multi-pass membrane protein</topology>
    </subcellularLocation>
</comment>
<dbReference type="Pfam" id="PF07264">
    <property type="entry name" value="EI24"/>
    <property type="match status" value="1"/>
</dbReference>
<dbReference type="EMBL" id="CP150096">
    <property type="protein sequence ID" value="WZN48034.1"/>
    <property type="molecule type" value="Genomic_DNA"/>
</dbReference>
<sequence>MLEQNSSTFFATIIKKRTLFSLREVLGAIQSYGVAHRFITEHRLWKWILIPGIVYCLMFVAGIIYVWDYSGVFIDYVLNLLTLKTWIEELQNGLVNFLFLLVGFAVRMVFLIMYFSFFKYLFLIVGSPLFAYLSEKTESIMQGKDFPFSMAQLLKDLWRGIRLSLRNLLYQTALMLILAILAFVPILGWLTPLIAMLVECYYFGFSMMDYSFERRRWTMRQSIAYIRQHKGMAMGNGVVFYLFLFIPVLGWLLAPCYAVIAATIHLQQQRLPMGTAE</sequence>
<dbReference type="PANTHER" id="PTHR37468:SF1">
    <property type="entry name" value="SULFATE TRANSPORTER CYSZ"/>
    <property type="match status" value="1"/>
</dbReference>
<keyword evidence="3" id="KW-1003">Cell membrane</keyword>